<protein>
    <submittedName>
        <fullName evidence="1">Nitrate reductase associated protein</fullName>
    </submittedName>
</protein>
<name>A0A1L9QV73_9CYAN</name>
<dbReference type="Proteomes" id="UP000183940">
    <property type="component" value="Unassembled WGS sequence"/>
</dbReference>
<evidence type="ECO:0000313" key="1">
    <source>
        <dbReference type="EMBL" id="OJJ26522.1"/>
    </source>
</evidence>
<evidence type="ECO:0000313" key="2">
    <source>
        <dbReference type="Proteomes" id="UP000183940"/>
    </source>
</evidence>
<proteinExistence type="predicted"/>
<dbReference type="Pfam" id="PF09655">
    <property type="entry name" value="Nitr_red_assoc"/>
    <property type="match status" value="1"/>
</dbReference>
<dbReference type="STRING" id="1925591.BI308_05350"/>
<dbReference type="EMBL" id="MLAW01000006">
    <property type="protein sequence ID" value="OJJ26522.1"/>
    <property type="molecule type" value="Genomic_DNA"/>
</dbReference>
<dbReference type="NCBIfam" id="TIGR02664">
    <property type="entry name" value="nitr_red_assoc"/>
    <property type="match status" value="1"/>
</dbReference>
<reference evidence="1" key="1">
    <citation type="submission" date="2016-10" db="EMBL/GenBank/DDBJ databases">
        <title>CRISPR-Cas defence system in Roseofilum reptotaenium: evidence of a bacteriophage-cyanobacterium arms race in the coral black band disease.</title>
        <authorList>
            <person name="Buerger P."/>
            <person name="Wood-Charlson E.M."/>
            <person name="Weynberg K.D."/>
            <person name="Willis B."/>
            <person name="Van Oppen M.J."/>
        </authorList>
    </citation>
    <scope>NUCLEOTIDE SEQUENCE [LARGE SCALE GENOMIC DNA]</scope>
    <source>
        <strain evidence="1">AO1-A</strain>
    </source>
</reference>
<comment type="caution">
    <text evidence="1">The sequence shown here is derived from an EMBL/GenBank/DDBJ whole genome shotgun (WGS) entry which is preliminary data.</text>
</comment>
<dbReference type="AlphaFoldDB" id="A0A1L9QV73"/>
<keyword evidence="2" id="KW-1185">Reference proteome</keyword>
<sequence length="158" mass="18440">MSDNQGKNLSFFQFEADFVQDLRCIPMQVRMKLDTCGVKLKLTHWHQLMVEEREELMALPCETLEEQQTYREQLRELVFAKMGEFPRDLAIDPDRPWMDASVIPTVVVEKAESVAVNLTLEQWAQLTPAQRFALIKLSRPSHENHNFVPALREFQVLP</sequence>
<organism evidence="1 2">
    <name type="scientific">Roseofilum reptotaenium AO1-A</name>
    <dbReference type="NCBI Taxonomy" id="1925591"/>
    <lineage>
        <taxon>Bacteria</taxon>
        <taxon>Bacillati</taxon>
        <taxon>Cyanobacteriota</taxon>
        <taxon>Cyanophyceae</taxon>
        <taxon>Desertifilales</taxon>
        <taxon>Desertifilaceae</taxon>
        <taxon>Roseofilum</taxon>
    </lineage>
</organism>
<accession>A0A1L9QV73</accession>
<gene>
    <name evidence="1" type="ORF">BI308_05350</name>
</gene>
<dbReference type="InterPro" id="IPR013481">
    <property type="entry name" value="NarM"/>
</dbReference>